<evidence type="ECO:0000256" key="4">
    <source>
        <dbReference type="ARBA" id="ARBA00022763"/>
    </source>
</evidence>
<evidence type="ECO:0000256" key="2">
    <source>
        <dbReference type="ARBA" id="ARBA00010205"/>
    </source>
</evidence>
<evidence type="ECO:0000313" key="10">
    <source>
        <dbReference type="EMBL" id="MCD7451067.1"/>
    </source>
</evidence>
<organism evidence="10 11">
    <name type="scientific">Datura stramonium</name>
    <name type="common">Jimsonweed</name>
    <name type="synonym">Common thornapple</name>
    <dbReference type="NCBI Taxonomy" id="4076"/>
    <lineage>
        <taxon>Eukaryota</taxon>
        <taxon>Viridiplantae</taxon>
        <taxon>Streptophyta</taxon>
        <taxon>Embryophyta</taxon>
        <taxon>Tracheophyta</taxon>
        <taxon>Spermatophyta</taxon>
        <taxon>Magnoliopsida</taxon>
        <taxon>eudicotyledons</taxon>
        <taxon>Gunneridae</taxon>
        <taxon>Pentapetalae</taxon>
        <taxon>asterids</taxon>
        <taxon>lamiids</taxon>
        <taxon>Solanales</taxon>
        <taxon>Solanaceae</taxon>
        <taxon>Solanoideae</taxon>
        <taxon>Datureae</taxon>
        <taxon>Datura</taxon>
    </lineage>
</organism>
<keyword evidence="3" id="KW-0540">Nuclease</keyword>
<name>A0ABS8RWH6_DATST</name>
<evidence type="ECO:0000256" key="1">
    <source>
        <dbReference type="ARBA" id="ARBA00004123"/>
    </source>
</evidence>
<reference evidence="10 11" key="1">
    <citation type="journal article" date="2021" name="BMC Genomics">
        <title>Datura genome reveals duplications of psychoactive alkaloid biosynthetic genes and high mutation rate following tissue culture.</title>
        <authorList>
            <person name="Rajewski A."/>
            <person name="Carter-House D."/>
            <person name="Stajich J."/>
            <person name="Litt A."/>
        </authorList>
    </citation>
    <scope>NUCLEOTIDE SEQUENCE [LARGE SCALE GENOMIC DNA]</scope>
    <source>
        <strain evidence="10">AR-01</strain>
    </source>
</reference>
<comment type="subcellular location">
    <subcellularLocation>
        <location evidence="1">Nucleus</location>
    </subcellularLocation>
</comment>
<evidence type="ECO:0000256" key="9">
    <source>
        <dbReference type="SAM" id="MobiDB-lite"/>
    </source>
</evidence>
<keyword evidence="8" id="KW-0539">Nucleus</keyword>
<dbReference type="SUPFAM" id="SSF56024">
    <property type="entry name" value="Phospholipase D/nuclease"/>
    <property type="match status" value="1"/>
</dbReference>
<evidence type="ECO:0000256" key="5">
    <source>
        <dbReference type="ARBA" id="ARBA00022801"/>
    </source>
</evidence>
<feature type="compositionally biased region" description="Polar residues" evidence="9">
    <location>
        <begin position="1"/>
        <end position="11"/>
    </location>
</feature>
<accession>A0ABS8RWH6</accession>
<feature type="region of interest" description="Disordered" evidence="9">
    <location>
        <begin position="1"/>
        <end position="27"/>
    </location>
</feature>
<keyword evidence="6" id="KW-0269">Exonuclease</keyword>
<evidence type="ECO:0000256" key="7">
    <source>
        <dbReference type="ARBA" id="ARBA00023204"/>
    </source>
</evidence>
<dbReference type="PANTHER" id="PTHR12415">
    <property type="entry name" value="TYROSYL-DNA PHOSPHODIESTERASE 1"/>
    <property type="match status" value="1"/>
</dbReference>
<evidence type="ECO:0000256" key="3">
    <source>
        <dbReference type="ARBA" id="ARBA00022722"/>
    </source>
</evidence>
<dbReference type="Proteomes" id="UP000823775">
    <property type="component" value="Unassembled WGS sequence"/>
</dbReference>
<proteinExistence type="inferred from homology"/>
<evidence type="ECO:0000256" key="6">
    <source>
        <dbReference type="ARBA" id="ARBA00022839"/>
    </source>
</evidence>
<keyword evidence="7" id="KW-0234">DNA repair</keyword>
<protein>
    <submittedName>
        <fullName evidence="10">Uncharacterized protein</fullName>
    </submittedName>
</protein>
<comment type="caution">
    <text evidence="10">The sequence shown here is derived from an EMBL/GenBank/DDBJ whole genome shotgun (WGS) entry which is preliminary data.</text>
</comment>
<keyword evidence="4" id="KW-0227">DNA damage</keyword>
<gene>
    <name evidence="10" type="ORF">HAX54_009438</name>
</gene>
<comment type="similarity">
    <text evidence="2">Belongs to the tyrosyl-DNA phosphodiesterase family.</text>
</comment>
<keyword evidence="5" id="KW-0378">Hydrolase</keyword>
<dbReference type="Gene3D" id="3.30.870.10">
    <property type="entry name" value="Endonuclease Chain A"/>
    <property type="match status" value="1"/>
</dbReference>
<evidence type="ECO:0000313" key="11">
    <source>
        <dbReference type="Proteomes" id="UP000823775"/>
    </source>
</evidence>
<dbReference type="EMBL" id="JACEIK010000151">
    <property type="protein sequence ID" value="MCD7451067.1"/>
    <property type="molecule type" value="Genomic_DNA"/>
</dbReference>
<dbReference type="PANTHER" id="PTHR12415:SF0">
    <property type="entry name" value="TYROSYL-DNA PHOSPHODIESTERASE 1"/>
    <property type="match status" value="1"/>
</dbReference>
<dbReference type="InterPro" id="IPR010347">
    <property type="entry name" value="Tdp1"/>
</dbReference>
<dbReference type="Pfam" id="PF06087">
    <property type="entry name" value="Tyr-DNA_phospho"/>
    <property type="match status" value="1"/>
</dbReference>
<evidence type="ECO:0000256" key="8">
    <source>
        <dbReference type="ARBA" id="ARBA00023242"/>
    </source>
</evidence>
<sequence length="186" mass="20474">MSTSSQVQKTGVSARLHSSSDKRQPPNLSTILPPALALLMLILDNMLVRVCSFDDEFSAKFPRLGSQAGVPLTFRLMRVRGLPAWANSEAVSISDVIQTGFLVLCNAACPTLKRIPNVLVIHGEGDGSLECMKQELKVIIHTANLINVDWNNKSQGLWMQDFPWKEQNNLGKDGGFENDLVGLSKR</sequence>
<keyword evidence="11" id="KW-1185">Reference proteome</keyword>